<reference evidence="3 4" key="1">
    <citation type="submission" date="2020-07" db="EMBL/GenBank/DDBJ databases">
        <authorList>
            <person name="Hilgarth M."/>
            <person name="Werum V."/>
            <person name="Vogel R.F."/>
        </authorList>
    </citation>
    <scope>NUCLEOTIDE SEQUENCE [LARGE SCALE GENOMIC DNA]</scope>
    <source>
        <strain evidence="3 4">DSM 28961</strain>
    </source>
</reference>
<feature type="transmembrane region" description="Helical" evidence="1">
    <location>
        <begin position="106"/>
        <end position="126"/>
    </location>
</feature>
<dbReference type="EMBL" id="JACBNY010000034">
    <property type="protein sequence ID" value="MBA0017565.1"/>
    <property type="molecule type" value="Genomic_DNA"/>
</dbReference>
<sequence length="190" mass="21349">MSINKTEIEEYKVSVIVPVYNVEEYIRECIKSIQAQTIIMFIGGNYYFKNFGGAVGNHFYAIQETLDSISHRPIGFGLGVGGNASAVFTGGELDFTTGSETALLSFVYQIGVQGAIALICVFYFMGKEVLEKVQKNSQFKNRFLFYVPMILIFVSIYQANTYTPQCITLLMITLGGFVGMRDRRRKKYNG</sequence>
<keyword evidence="1" id="KW-0472">Membrane</keyword>
<dbReference type="AlphaFoldDB" id="A0A7V8SKW1"/>
<dbReference type="Proteomes" id="UP000530186">
    <property type="component" value="Unassembled WGS sequence"/>
</dbReference>
<keyword evidence="1" id="KW-1133">Transmembrane helix</keyword>
<name>A0A7V8SKW1_9LACT</name>
<dbReference type="Gene3D" id="3.90.550.10">
    <property type="entry name" value="Spore Coat Polysaccharide Biosynthesis Protein SpsA, Chain A"/>
    <property type="match status" value="1"/>
</dbReference>
<evidence type="ECO:0000259" key="2">
    <source>
        <dbReference type="Pfam" id="PF00535"/>
    </source>
</evidence>
<proteinExistence type="predicted"/>
<organism evidence="3 4">
    <name type="scientific">Pseudolactococcus laudensis</name>
    <dbReference type="NCBI Taxonomy" id="1494461"/>
    <lineage>
        <taxon>Bacteria</taxon>
        <taxon>Bacillati</taxon>
        <taxon>Bacillota</taxon>
        <taxon>Bacilli</taxon>
        <taxon>Lactobacillales</taxon>
        <taxon>Streptococcaceae</taxon>
        <taxon>Pseudolactococcus</taxon>
    </lineage>
</organism>
<dbReference type="RefSeq" id="WP_180747625.1">
    <property type="nucleotide sequence ID" value="NZ_JACBNY010000034.1"/>
</dbReference>
<comment type="caution">
    <text evidence="3">The sequence shown here is derived from an EMBL/GenBank/DDBJ whole genome shotgun (WGS) entry which is preliminary data.</text>
</comment>
<feature type="transmembrane region" description="Helical" evidence="1">
    <location>
        <begin position="162"/>
        <end position="180"/>
    </location>
</feature>
<keyword evidence="1" id="KW-0812">Transmembrane</keyword>
<dbReference type="InterPro" id="IPR029044">
    <property type="entry name" value="Nucleotide-diphossugar_trans"/>
</dbReference>
<feature type="transmembrane region" description="Helical" evidence="1">
    <location>
        <begin position="138"/>
        <end position="156"/>
    </location>
</feature>
<protein>
    <submittedName>
        <fullName evidence="3">Glycosyltransferase</fullName>
    </submittedName>
</protein>
<feature type="domain" description="Glycosyltransferase 2-like" evidence="2">
    <location>
        <begin position="14"/>
        <end position="37"/>
    </location>
</feature>
<dbReference type="GO" id="GO:0016740">
    <property type="term" value="F:transferase activity"/>
    <property type="evidence" value="ECO:0007669"/>
    <property type="project" value="UniProtKB-KW"/>
</dbReference>
<evidence type="ECO:0000256" key="1">
    <source>
        <dbReference type="SAM" id="Phobius"/>
    </source>
</evidence>
<keyword evidence="4" id="KW-1185">Reference proteome</keyword>
<accession>A0A7V8SKW1</accession>
<dbReference type="GeneID" id="303195990"/>
<dbReference type="InterPro" id="IPR001173">
    <property type="entry name" value="Glyco_trans_2-like"/>
</dbReference>
<dbReference type="SUPFAM" id="SSF53448">
    <property type="entry name" value="Nucleotide-diphospho-sugar transferases"/>
    <property type="match status" value="1"/>
</dbReference>
<evidence type="ECO:0000313" key="3">
    <source>
        <dbReference type="EMBL" id="MBA0017565.1"/>
    </source>
</evidence>
<dbReference type="Pfam" id="PF00535">
    <property type="entry name" value="Glycos_transf_2"/>
    <property type="match status" value="1"/>
</dbReference>
<keyword evidence="3" id="KW-0808">Transferase</keyword>
<gene>
    <name evidence="3" type="ORF">HZR21_10735</name>
</gene>
<evidence type="ECO:0000313" key="4">
    <source>
        <dbReference type="Proteomes" id="UP000530186"/>
    </source>
</evidence>